<evidence type="ECO:0000256" key="1">
    <source>
        <dbReference type="SAM" id="Phobius"/>
    </source>
</evidence>
<dbReference type="Proteomes" id="UP001407405">
    <property type="component" value="Unassembled WGS sequence"/>
</dbReference>
<protein>
    <submittedName>
        <fullName evidence="2">YybS family protein</fullName>
    </submittedName>
</protein>
<dbReference type="EMBL" id="JBCITM010000005">
    <property type="protein sequence ID" value="MEN1760094.1"/>
    <property type="molecule type" value="Genomic_DNA"/>
</dbReference>
<feature type="transmembrane region" description="Helical" evidence="1">
    <location>
        <begin position="162"/>
        <end position="188"/>
    </location>
</feature>
<feature type="transmembrane region" description="Helical" evidence="1">
    <location>
        <begin position="103"/>
        <end position="123"/>
    </location>
</feature>
<dbReference type="PANTHER" id="PTHR41324">
    <property type="entry name" value="MEMBRANE PROTEIN-RELATED"/>
    <property type="match status" value="1"/>
</dbReference>
<keyword evidence="1" id="KW-0472">Membrane</keyword>
<accession>A0ABU9VSR4</accession>
<dbReference type="InterPro" id="IPR018710">
    <property type="entry name" value="DUF2232"/>
</dbReference>
<proteinExistence type="predicted"/>
<feature type="transmembrane region" description="Helical" evidence="1">
    <location>
        <begin position="209"/>
        <end position="228"/>
    </location>
</feature>
<keyword evidence="1" id="KW-1133">Transmembrane helix</keyword>
<dbReference type="PANTHER" id="PTHR41324:SF1">
    <property type="entry name" value="DUF2232 DOMAIN-CONTAINING PROTEIN"/>
    <property type="match status" value="1"/>
</dbReference>
<feature type="transmembrane region" description="Helical" evidence="1">
    <location>
        <begin position="275"/>
        <end position="297"/>
    </location>
</feature>
<organism evidence="2 3">
    <name type="scientific">Anoxynatronum sibiricum</name>
    <dbReference type="NCBI Taxonomy" id="210623"/>
    <lineage>
        <taxon>Bacteria</taxon>
        <taxon>Bacillati</taxon>
        <taxon>Bacillota</taxon>
        <taxon>Clostridia</taxon>
        <taxon>Eubacteriales</taxon>
        <taxon>Clostridiaceae</taxon>
        <taxon>Anoxynatronum</taxon>
    </lineage>
</organism>
<sequence>MEFHQNRKALTETAMIATLTSIFVVSTFYIPLLSILLALIPMPFMVLAVRRGSRYAFFALVMVTLIIGLLTGVIYSLFALVIFGPMALAMGWWIRHRKEPHEVIFIGAVGSAAAVFTMMQLIAMASGIQLTLEISQMITGIMEQQAAALQQMNLEVVALEEAVHYLLLVFPGLILIQSLFGAFVNYYLTMAVLRRFTPSEEPLPEFSRFRLPGHVVSGVFLLMALSWGSQFIHGINHVSLLANVTLIAVMIFFMQGISLISYWIKGTRVPKWVRLLILVILVILSPMITLISLLGLVDVLADFRKLTVSK</sequence>
<keyword evidence="1" id="KW-0812">Transmembrane</keyword>
<reference evidence="2 3" key="1">
    <citation type="submission" date="2024-04" db="EMBL/GenBank/DDBJ databases">
        <title>Genome sequencing and metabolic network reconstruction of aminoacids and betaine degradation by Anoxynatronum sibiricum.</title>
        <authorList>
            <person name="Detkova E.N."/>
            <person name="Boltjanskaja Y.V."/>
            <person name="Mardanov A.V."/>
            <person name="Kevbrin V."/>
        </authorList>
    </citation>
    <scope>NUCLEOTIDE SEQUENCE [LARGE SCALE GENOMIC DNA]</scope>
    <source>
        <strain evidence="2 3">Z-7981</strain>
    </source>
</reference>
<gene>
    <name evidence="2" type="ORF">AAIG11_06400</name>
</gene>
<feature type="transmembrane region" description="Helical" evidence="1">
    <location>
        <begin position="21"/>
        <end position="49"/>
    </location>
</feature>
<dbReference type="RefSeq" id="WP_343185413.1">
    <property type="nucleotide sequence ID" value="NZ_JBCITM010000005.1"/>
</dbReference>
<evidence type="ECO:0000313" key="3">
    <source>
        <dbReference type="Proteomes" id="UP001407405"/>
    </source>
</evidence>
<feature type="transmembrane region" description="Helical" evidence="1">
    <location>
        <begin position="240"/>
        <end position="263"/>
    </location>
</feature>
<evidence type="ECO:0000313" key="2">
    <source>
        <dbReference type="EMBL" id="MEN1760094.1"/>
    </source>
</evidence>
<dbReference type="Pfam" id="PF09991">
    <property type="entry name" value="DUF2232"/>
    <property type="match status" value="1"/>
</dbReference>
<comment type="caution">
    <text evidence="2">The sequence shown here is derived from an EMBL/GenBank/DDBJ whole genome shotgun (WGS) entry which is preliminary data.</text>
</comment>
<keyword evidence="3" id="KW-1185">Reference proteome</keyword>
<feature type="transmembrane region" description="Helical" evidence="1">
    <location>
        <begin position="55"/>
        <end position="83"/>
    </location>
</feature>
<name>A0ABU9VSR4_9CLOT</name>